<dbReference type="RefSeq" id="WP_054845995.1">
    <property type="nucleotide sequence ID" value="NZ_AP018929.1"/>
</dbReference>
<dbReference type="STRING" id="1294262.GCA_001316085_01759"/>
<protein>
    <submittedName>
        <fullName evidence="1">Uncharacterized protein</fullName>
    </submittedName>
</protein>
<dbReference type="OrthoDB" id="44104at2157"/>
<evidence type="ECO:0000313" key="4">
    <source>
        <dbReference type="Proteomes" id="UP000325030"/>
    </source>
</evidence>
<keyword evidence="3" id="KW-1185">Reference proteome</keyword>
<accession>A0A510E4W4</accession>
<evidence type="ECO:0000313" key="2">
    <source>
        <dbReference type="EMBL" id="BBG27526.1"/>
    </source>
</evidence>
<proteinExistence type="predicted"/>
<gene>
    <name evidence="1" type="ORF">IC006_2071</name>
    <name evidence="2" type="ORF">IC007_2080</name>
</gene>
<evidence type="ECO:0000313" key="1">
    <source>
        <dbReference type="EMBL" id="BBG24737.1"/>
    </source>
</evidence>
<reference evidence="4" key="1">
    <citation type="submission" date="2018-09" db="EMBL/GenBank/DDBJ databases">
        <title>Complete Genome Sequencing of Sulfolobus sp. JCM 16834.</title>
        <authorList>
            <person name="Kato S."/>
            <person name="Itoh T."/>
            <person name="Ohkuma M."/>
        </authorList>
    </citation>
    <scope>NUCLEOTIDE SEQUENCE [LARGE SCALE GENOMIC DNA]</scope>
    <source>
        <strain evidence="4">IC-007</strain>
    </source>
</reference>
<sequence length="74" mass="8901">MPTVRLPLEWYEIIEHVSKNRKEKFAETLNFIVKSEECIGLDYVEPTSFKKIEVSTQMDSTLFMRKIEHFLFCR</sequence>
<dbReference type="EMBL" id="AP018929">
    <property type="protein sequence ID" value="BBG24737.1"/>
    <property type="molecule type" value="Genomic_DNA"/>
</dbReference>
<dbReference type="EMBL" id="AP018930">
    <property type="protein sequence ID" value="BBG27526.1"/>
    <property type="molecule type" value="Genomic_DNA"/>
</dbReference>
<reference evidence="1 3" key="2">
    <citation type="journal article" date="2020" name="Int. J. Syst. Evol. Microbiol.">
        <title>Sulfuracidifex tepidarius gen. nov., sp. nov. and transfer of Sulfolobus metallicus Huber and Stetter 1992 to the genus Sulfuracidifex as Sulfuracidifex metallicus comb. nov.</title>
        <authorList>
            <person name="Itoh T."/>
            <person name="Miura T."/>
            <person name="Sakai H.D."/>
            <person name="Kato S."/>
            <person name="Ohkuma M."/>
            <person name="Takashina T."/>
        </authorList>
    </citation>
    <scope>NUCLEOTIDE SEQUENCE [LARGE SCALE GENOMIC DNA]</scope>
    <source>
        <strain evidence="1 3">IC-006</strain>
        <strain evidence="2">IC-007</strain>
    </source>
</reference>
<dbReference type="KEGG" id="step:IC006_2071"/>
<dbReference type="Proteomes" id="UP000322983">
    <property type="component" value="Chromosome"/>
</dbReference>
<evidence type="ECO:0000313" key="3">
    <source>
        <dbReference type="Proteomes" id="UP000322983"/>
    </source>
</evidence>
<name>A0A510DX03_9CREN</name>
<organism evidence="1 3">
    <name type="scientific">Sulfuracidifex tepidarius</name>
    <dbReference type="NCBI Taxonomy" id="1294262"/>
    <lineage>
        <taxon>Archaea</taxon>
        <taxon>Thermoproteota</taxon>
        <taxon>Thermoprotei</taxon>
        <taxon>Sulfolobales</taxon>
        <taxon>Sulfolobaceae</taxon>
        <taxon>Sulfuracidifex</taxon>
    </lineage>
</organism>
<dbReference type="GeneID" id="41718412"/>
<accession>A0A510DX03</accession>
<dbReference type="AlphaFoldDB" id="A0A510DX03"/>
<dbReference type="Proteomes" id="UP000325030">
    <property type="component" value="Chromosome"/>
</dbReference>